<dbReference type="Pfam" id="PF00892">
    <property type="entry name" value="EamA"/>
    <property type="match status" value="1"/>
</dbReference>
<evidence type="ECO:0000313" key="8">
    <source>
        <dbReference type="EMBL" id="STX50445.1"/>
    </source>
</evidence>
<evidence type="ECO:0000256" key="3">
    <source>
        <dbReference type="ARBA" id="ARBA00022692"/>
    </source>
</evidence>
<organism evidence="8 9">
    <name type="scientific">Legionella busanensis</name>
    <dbReference type="NCBI Taxonomy" id="190655"/>
    <lineage>
        <taxon>Bacteria</taxon>
        <taxon>Pseudomonadati</taxon>
        <taxon>Pseudomonadota</taxon>
        <taxon>Gammaproteobacteria</taxon>
        <taxon>Legionellales</taxon>
        <taxon>Legionellaceae</taxon>
        <taxon>Legionella</taxon>
    </lineage>
</organism>
<dbReference type="AlphaFoldDB" id="A0A378JGY8"/>
<feature type="transmembrane region" description="Helical" evidence="6">
    <location>
        <begin position="49"/>
        <end position="70"/>
    </location>
</feature>
<feature type="transmembrane region" description="Helical" evidence="6">
    <location>
        <begin position="267"/>
        <end position="285"/>
    </location>
</feature>
<feature type="transmembrane region" description="Helical" evidence="6">
    <location>
        <begin position="146"/>
        <end position="163"/>
    </location>
</feature>
<gene>
    <name evidence="8" type="ORF">NCTC13316_00526</name>
</gene>
<comment type="subcellular location">
    <subcellularLocation>
        <location evidence="1">Cell membrane</location>
        <topology evidence="1">Multi-pass membrane protein</topology>
    </subcellularLocation>
</comment>
<name>A0A378JGY8_9GAMM</name>
<feature type="transmembrane region" description="Helical" evidence="6">
    <location>
        <begin position="169"/>
        <end position="189"/>
    </location>
</feature>
<keyword evidence="5 6" id="KW-0472">Membrane</keyword>
<proteinExistence type="predicted"/>
<keyword evidence="2" id="KW-1003">Cell membrane</keyword>
<evidence type="ECO:0000313" key="9">
    <source>
        <dbReference type="Proteomes" id="UP000254794"/>
    </source>
</evidence>
<feature type="transmembrane region" description="Helical" evidence="6">
    <location>
        <begin position="116"/>
        <end position="139"/>
    </location>
</feature>
<dbReference type="EMBL" id="UGOD01000001">
    <property type="protein sequence ID" value="STX50445.1"/>
    <property type="molecule type" value="Genomic_DNA"/>
</dbReference>
<evidence type="ECO:0000256" key="2">
    <source>
        <dbReference type="ARBA" id="ARBA00022475"/>
    </source>
</evidence>
<keyword evidence="3 6" id="KW-0812">Transmembrane</keyword>
<feature type="transmembrane region" description="Helical" evidence="6">
    <location>
        <begin position="291"/>
        <end position="309"/>
    </location>
</feature>
<dbReference type="RefSeq" id="WP_115330163.1">
    <property type="nucleotide sequence ID" value="NZ_CAAAHP010000004.1"/>
</dbReference>
<evidence type="ECO:0000256" key="6">
    <source>
        <dbReference type="SAM" id="Phobius"/>
    </source>
</evidence>
<sequence>MKPISANGSLAKRRAIVFLVIGAILFSLGPVLIKLMVERNQYYGIFNPGAISFCNVLFIGNLCAGIIILVFHSFTDILKEIINLPRKTKFYLFAITLTSTVYPALIFIALEYTTVINLILISRFNGIVYMTLAYFVLGLRLRKLEILGYLIIGITVITLLVYTNKGFHFSLGDWLILSAAIFFAFNELLSKKLLPGCSIPTYVFSRNFISAIIFFCIAVILLGPGHFMEAFGRNFWILMLLYAGVAIVLAQIFWVKAISVLPLTYVANINLLNPIFSLAFAFLLLQESPHSSEWLAIIIITLSIILPKLSRKPQNQSARPMSTLSIDTSLVGK</sequence>
<dbReference type="PANTHER" id="PTHR32322">
    <property type="entry name" value="INNER MEMBRANE TRANSPORTER"/>
    <property type="match status" value="1"/>
</dbReference>
<dbReference type="OrthoDB" id="505666at2"/>
<reference evidence="8 9" key="1">
    <citation type="submission" date="2018-06" db="EMBL/GenBank/DDBJ databases">
        <authorList>
            <consortium name="Pathogen Informatics"/>
            <person name="Doyle S."/>
        </authorList>
    </citation>
    <scope>NUCLEOTIDE SEQUENCE [LARGE SCALE GENOMIC DNA]</scope>
    <source>
        <strain evidence="8 9">NCTC13316</strain>
    </source>
</reference>
<evidence type="ECO:0000256" key="5">
    <source>
        <dbReference type="ARBA" id="ARBA00023136"/>
    </source>
</evidence>
<feature type="transmembrane region" description="Helical" evidence="6">
    <location>
        <begin position="235"/>
        <end position="255"/>
    </location>
</feature>
<dbReference type="InterPro" id="IPR037185">
    <property type="entry name" value="EmrE-like"/>
</dbReference>
<protein>
    <submittedName>
        <fullName evidence="8">Permeases of drug/transporter</fullName>
    </submittedName>
</protein>
<dbReference type="Proteomes" id="UP000254794">
    <property type="component" value="Unassembled WGS sequence"/>
</dbReference>
<feature type="transmembrane region" description="Helical" evidence="6">
    <location>
        <begin position="90"/>
        <end position="110"/>
    </location>
</feature>
<dbReference type="SUPFAM" id="SSF103481">
    <property type="entry name" value="Multidrug resistance efflux transporter EmrE"/>
    <property type="match status" value="2"/>
</dbReference>
<evidence type="ECO:0000256" key="4">
    <source>
        <dbReference type="ARBA" id="ARBA00022989"/>
    </source>
</evidence>
<evidence type="ECO:0000259" key="7">
    <source>
        <dbReference type="Pfam" id="PF00892"/>
    </source>
</evidence>
<feature type="transmembrane region" description="Helical" evidence="6">
    <location>
        <begin position="201"/>
        <end position="223"/>
    </location>
</feature>
<dbReference type="PANTHER" id="PTHR32322:SF18">
    <property type="entry name" value="S-ADENOSYLMETHIONINE_S-ADENOSYLHOMOCYSTEINE TRANSPORTER"/>
    <property type="match status" value="1"/>
</dbReference>
<evidence type="ECO:0000256" key="1">
    <source>
        <dbReference type="ARBA" id="ARBA00004651"/>
    </source>
</evidence>
<keyword evidence="4 6" id="KW-1133">Transmembrane helix</keyword>
<feature type="domain" description="EamA" evidence="7">
    <location>
        <begin position="171"/>
        <end position="306"/>
    </location>
</feature>
<dbReference type="InterPro" id="IPR050638">
    <property type="entry name" value="AA-Vitamin_Transporters"/>
</dbReference>
<keyword evidence="9" id="KW-1185">Reference proteome</keyword>
<dbReference type="GO" id="GO:0005886">
    <property type="term" value="C:plasma membrane"/>
    <property type="evidence" value="ECO:0007669"/>
    <property type="project" value="UniProtKB-SubCell"/>
</dbReference>
<accession>A0A378JGY8</accession>
<dbReference type="InterPro" id="IPR000620">
    <property type="entry name" value="EamA_dom"/>
</dbReference>
<feature type="transmembrane region" description="Helical" evidence="6">
    <location>
        <begin position="15"/>
        <end position="37"/>
    </location>
</feature>